<comment type="similarity">
    <text evidence="7">Belongs to the binding-protein-dependent transport system permease family.</text>
</comment>
<keyword evidence="2 7" id="KW-0813">Transport</keyword>
<dbReference type="Gene3D" id="1.10.3720.10">
    <property type="entry name" value="MetI-like"/>
    <property type="match status" value="1"/>
</dbReference>
<dbReference type="CDD" id="cd06261">
    <property type="entry name" value="TM_PBP2"/>
    <property type="match status" value="1"/>
</dbReference>
<dbReference type="Proteomes" id="UP001501343">
    <property type="component" value="Unassembled WGS sequence"/>
</dbReference>
<name>A0ABN2PGA6_9MICO</name>
<evidence type="ECO:0000256" key="1">
    <source>
        <dbReference type="ARBA" id="ARBA00004651"/>
    </source>
</evidence>
<evidence type="ECO:0000256" key="3">
    <source>
        <dbReference type="ARBA" id="ARBA00022475"/>
    </source>
</evidence>
<reference evidence="9 10" key="1">
    <citation type="journal article" date="2019" name="Int. J. Syst. Evol. Microbiol.">
        <title>The Global Catalogue of Microorganisms (GCM) 10K type strain sequencing project: providing services to taxonomists for standard genome sequencing and annotation.</title>
        <authorList>
            <consortium name="The Broad Institute Genomics Platform"/>
            <consortium name="The Broad Institute Genome Sequencing Center for Infectious Disease"/>
            <person name="Wu L."/>
            <person name="Ma J."/>
        </authorList>
    </citation>
    <scope>NUCLEOTIDE SEQUENCE [LARGE SCALE GENOMIC DNA]</scope>
    <source>
        <strain evidence="9 10">JCM 14900</strain>
    </source>
</reference>
<keyword evidence="3" id="KW-1003">Cell membrane</keyword>
<evidence type="ECO:0000259" key="8">
    <source>
        <dbReference type="PROSITE" id="PS50928"/>
    </source>
</evidence>
<dbReference type="Pfam" id="PF00528">
    <property type="entry name" value="BPD_transp_1"/>
    <property type="match status" value="1"/>
</dbReference>
<organism evidence="9 10">
    <name type="scientific">Microbacterium aoyamense</name>
    <dbReference type="NCBI Taxonomy" id="344166"/>
    <lineage>
        <taxon>Bacteria</taxon>
        <taxon>Bacillati</taxon>
        <taxon>Actinomycetota</taxon>
        <taxon>Actinomycetes</taxon>
        <taxon>Micrococcales</taxon>
        <taxon>Microbacteriaceae</taxon>
        <taxon>Microbacterium</taxon>
    </lineage>
</organism>
<evidence type="ECO:0000256" key="5">
    <source>
        <dbReference type="ARBA" id="ARBA00022989"/>
    </source>
</evidence>
<dbReference type="InterPro" id="IPR035906">
    <property type="entry name" value="MetI-like_sf"/>
</dbReference>
<dbReference type="PANTHER" id="PTHR43744">
    <property type="entry name" value="ABC TRANSPORTER PERMEASE PROTEIN MG189-RELATED-RELATED"/>
    <property type="match status" value="1"/>
</dbReference>
<keyword evidence="4 7" id="KW-0812">Transmembrane</keyword>
<protein>
    <submittedName>
        <fullName evidence="9">Carbohydrate ABC transporter permease</fullName>
    </submittedName>
</protein>
<dbReference type="SUPFAM" id="SSF161098">
    <property type="entry name" value="MetI-like"/>
    <property type="match status" value="1"/>
</dbReference>
<dbReference type="EMBL" id="BAAAOF010000002">
    <property type="protein sequence ID" value="GAA1918303.1"/>
    <property type="molecule type" value="Genomic_DNA"/>
</dbReference>
<comment type="caution">
    <text evidence="9">The sequence shown here is derived from an EMBL/GenBank/DDBJ whole genome shotgun (WGS) entry which is preliminary data.</text>
</comment>
<proteinExistence type="inferred from homology"/>
<dbReference type="PANTHER" id="PTHR43744:SF8">
    <property type="entry name" value="SN-GLYCEROL-3-PHOSPHATE TRANSPORT SYSTEM PERMEASE PROTEIN UGPE"/>
    <property type="match status" value="1"/>
</dbReference>
<feature type="transmembrane region" description="Helical" evidence="7">
    <location>
        <begin position="177"/>
        <end position="202"/>
    </location>
</feature>
<sequence length="274" mass="29472">MSPTTFVVVIVCGAIAASTVYPFLFMTFTALKTPEDYVANKLGLPIPPTFENFATALSGTLGVSFINSVITVGAGTILTVVLGCMAGFAFAFLRFPFRGALLRIIMIIMVLPITVLIPPIFKVILDIGLVNTYAGLILLYVGISIPAGVYMMATFFMAVPKELVESARIDGASAFRIFFSIAVPLARPAFITLGTFTFLGLWNELLFALLIMSSPEQRTLPVAITLLRQSVQNPTLVQDAIIAAGLLMSAALPFFLFILFNRQITQGMVAGALK</sequence>
<feature type="transmembrane region" description="Helical" evidence="7">
    <location>
        <begin position="240"/>
        <end position="260"/>
    </location>
</feature>
<evidence type="ECO:0000313" key="9">
    <source>
        <dbReference type="EMBL" id="GAA1918303.1"/>
    </source>
</evidence>
<evidence type="ECO:0000313" key="10">
    <source>
        <dbReference type="Proteomes" id="UP001501343"/>
    </source>
</evidence>
<comment type="subcellular location">
    <subcellularLocation>
        <location evidence="1 7">Cell membrane</location>
        <topology evidence="1 7">Multi-pass membrane protein</topology>
    </subcellularLocation>
</comment>
<keyword evidence="6 7" id="KW-0472">Membrane</keyword>
<evidence type="ECO:0000256" key="4">
    <source>
        <dbReference type="ARBA" id="ARBA00022692"/>
    </source>
</evidence>
<feature type="domain" description="ABC transmembrane type-1" evidence="8">
    <location>
        <begin position="65"/>
        <end position="259"/>
    </location>
</feature>
<dbReference type="InterPro" id="IPR000515">
    <property type="entry name" value="MetI-like"/>
</dbReference>
<feature type="transmembrane region" description="Helical" evidence="7">
    <location>
        <begin position="76"/>
        <end position="93"/>
    </location>
</feature>
<evidence type="ECO:0000256" key="2">
    <source>
        <dbReference type="ARBA" id="ARBA00022448"/>
    </source>
</evidence>
<feature type="transmembrane region" description="Helical" evidence="7">
    <location>
        <begin position="100"/>
        <end position="121"/>
    </location>
</feature>
<evidence type="ECO:0000256" key="6">
    <source>
        <dbReference type="ARBA" id="ARBA00023136"/>
    </source>
</evidence>
<feature type="transmembrane region" description="Helical" evidence="7">
    <location>
        <begin position="6"/>
        <end position="31"/>
    </location>
</feature>
<evidence type="ECO:0000256" key="7">
    <source>
        <dbReference type="RuleBase" id="RU363032"/>
    </source>
</evidence>
<keyword evidence="5 7" id="KW-1133">Transmembrane helix</keyword>
<gene>
    <name evidence="9" type="ORF">GCM10009775_08600</name>
</gene>
<dbReference type="PROSITE" id="PS50928">
    <property type="entry name" value="ABC_TM1"/>
    <property type="match status" value="1"/>
</dbReference>
<feature type="transmembrane region" description="Helical" evidence="7">
    <location>
        <begin position="133"/>
        <end position="156"/>
    </location>
</feature>
<keyword evidence="10" id="KW-1185">Reference proteome</keyword>
<accession>A0ABN2PGA6</accession>